<dbReference type="KEGG" id="lak:106156237"/>
<feature type="domain" description="Sialidase" evidence="1">
    <location>
        <begin position="75"/>
        <end position="361"/>
    </location>
</feature>
<dbReference type="OrthoDB" id="504663at2759"/>
<evidence type="ECO:0000313" key="3">
    <source>
        <dbReference type="RefSeq" id="XP_013386852.1"/>
    </source>
</evidence>
<dbReference type="AlphaFoldDB" id="A0A1S3HLE9"/>
<organism evidence="2 3">
    <name type="scientific">Lingula anatina</name>
    <name type="common">Brachiopod</name>
    <name type="synonym">Lingula unguis</name>
    <dbReference type="NCBI Taxonomy" id="7574"/>
    <lineage>
        <taxon>Eukaryota</taxon>
        <taxon>Metazoa</taxon>
        <taxon>Spiralia</taxon>
        <taxon>Lophotrochozoa</taxon>
        <taxon>Brachiopoda</taxon>
        <taxon>Linguliformea</taxon>
        <taxon>Lingulata</taxon>
        <taxon>Lingulida</taxon>
        <taxon>Linguloidea</taxon>
        <taxon>Lingulidae</taxon>
        <taxon>Lingula</taxon>
    </lineage>
</organism>
<reference evidence="3" key="1">
    <citation type="submission" date="2025-08" db="UniProtKB">
        <authorList>
            <consortium name="RefSeq"/>
        </authorList>
    </citation>
    <scope>IDENTIFICATION</scope>
    <source>
        <tissue evidence="3">Gonads</tissue>
    </source>
</reference>
<dbReference type="CDD" id="cd15482">
    <property type="entry name" value="Sialidase_non-viral"/>
    <property type="match status" value="1"/>
</dbReference>
<accession>A0A1S3HLE9</accession>
<dbReference type="Pfam" id="PF13088">
    <property type="entry name" value="BNR_2"/>
    <property type="match status" value="1"/>
</dbReference>
<sequence>MPRLRRMESLSAYFSDGCRAQPLWFFMMVAVLPATTGKSFDGLLRRTTDGRYEAYMKPPYKSNHASFIERLSNEDMVIAWFSGSKEGESNVAIVFARLPNGTLQWMNPRTVSQRPGYSNQNPVLFADNNTLFLFHTQQKASFTSTCNSDVGSEDSAQVWALVSTDGKGEKFTKPKLVLSKAGSFDRNRIIRSLKNEWLFPTYFAGGSSKDQHSILMENAKHDPYSSWVGHAFPKSDYLVQPSVVRPVPGKPNLVVFFRDRRAGNIYRATSPDDGKTWTTPTKTTLPNNNSGIEANVLKSGRIALVYNPTHHARDPLVISLSEDQGKSWKYTRTLETSSSGKNVVEYSYPSLLQDTMARIHVSYTYNRETVKHVIIPNEQWIMKTY</sequence>
<name>A0A1S3HLE9_LINAN</name>
<dbReference type="RefSeq" id="XP_013386852.1">
    <property type="nucleotide sequence ID" value="XM_013531398.1"/>
</dbReference>
<proteinExistence type="predicted"/>
<dbReference type="PANTHER" id="PTHR43752">
    <property type="entry name" value="BNR/ASP-BOX REPEAT FAMILY PROTEIN"/>
    <property type="match status" value="1"/>
</dbReference>
<dbReference type="SUPFAM" id="SSF50939">
    <property type="entry name" value="Sialidases"/>
    <property type="match status" value="1"/>
</dbReference>
<dbReference type="InterPro" id="IPR036278">
    <property type="entry name" value="Sialidase_sf"/>
</dbReference>
<dbReference type="Proteomes" id="UP000085678">
    <property type="component" value="Unplaced"/>
</dbReference>
<dbReference type="PANTHER" id="PTHR43752:SF2">
    <property type="entry name" value="BNR_ASP-BOX REPEAT FAMILY PROTEIN"/>
    <property type="match status" value="1"/>
</dbReference>
<protein>
    <submittedName>
        <fullName evidence="3">Uncharacterized protein LOC106156237 isoform X1</fullName>
    </submittedName>
</protein>
<dbReference type="InParanoid" id="A0A1S3HLE9"/>
<keyword evidence="2" id="KW-1185">Reference proteome</keyword>
<evidence type="ECO:0000259" key="1">
    <source>
        <dbReference type="Pfam" id="PF13088"/>
    </source>
</evidence>
<dbReference type="GeneID" id="106156237"/>
<dbReference type="Gene3D" id="2.120.10.10">
    <property type="match status" value="1"/>
</dbReference>
<dbReference type="InterPro" id="IPR011040">
    <property type="entry name" value="Sialidase"/>
</dbReference>
<evidence type="ECO:0000313" key="2">
    <source>
        <dbReference type="Proteomes" id="UP000085678"/>
    </source>
</evidence>
<gene>
    <name evidence="3" type="primary">LOC106156237</name>
</gene>